<protein>
    <recommendedName>
        <fullName evidence="3 7">6,7-dimethyl-8-ribityllumazine synthase</fullName>
        <shortName evidence="7">DMRL synthase</shortName>
        <shortName evidence="7">LS</shortName>
        <shortName evidence="7">Lumazine synthase</shortName>
        <ecNumber evidence="3 7">2.5.1.78</ecNumber>
    </recommendedName>
</protein>
<evidence type="ECO:0000256" key="6">
    <source>
        <dbReference type="ARBA" id="ARBA00048785"/>
    </source>
</evidence>
<organism evidence="8 9">
    <name type="scientific">Halopiger aswanensis</name>
    <dbReference type="NCBI Taxonomy" id="148449"/>
    <lineage>
        <taxon>Archaea</taxon>
        <taxon>Methanobacteriati</taxon>
        <taxon>Methanobacteriota</taxon>
        <taxon>Stenosarchaea group</taxon>
        <taxon>Halobacteria</taxon>
        <taxon>Halobacteriales</taxon>
        <taxon>Natrialbaceae</taxon>
        <taxon>Halopiger</taxon>
    </lineage>
</organism>
<dbReference type="EC" id="2.5.1.78" evidence="3 7"/>
<evidence type="ECO:0000256" key="2">
    <source>
        <dbReference type="ARBA" id="ARBA00007424"/>
    </source>
</evidence>
<name>A0A3R7DDG7_9EURY</name>
<comment type="function">
    <text evidence="7">Catalyzes the formation of 6,7-dimethyl-8-ribityllumazine by condensation of 5-amino-6-(D-ribitylamino)uracil with 3,4-dihydroxy-2-butanone 4-phosphate. This is the penultimate step in the biosynthesis of riboflavin.</text>
</comment>
<dbReference type="GO" id="GO:0009231">
    <property type="term" value="P:riboflavin biosynthetic process"/>
    <property type="evidence" value="ECO:0007669"/>
    <property type="project" value="UniProtKB-UniRule"/>
</dbReference>
<evidence type="ECO:0000313" key="8">
    <source>
        <dbReference type="EMBL" id="RKD95483.1"/>
    </source>
</evidence>
<evidence type="ECO:0000256" key="3">
    <source>
        <dbReference type="ARBA" id="ARBA00012664"/>
    </source>
</evidence>
<dbReference type="PANTHER" id="PTHR21058">
    <property type="entry name" value="6,7-DIMETHYL-8-RIBITYLLUMAZINE SYNTHASE DMRL SYNTHASE LUMAZINE SYNTHASE"/>
    <property type="match status" value="1"/>
</dbReference>
<reference evidence="8 9" key="1">
    <citation type="submission" date="2018-09" db="EMBL/GenBank/DDBJ databases">
        <title>Genomic Encyclopedia of Archaeal and Bacterial Type Strains, Phase II (KMG-II): from individual species to whole genera.</title>
        <authorList>
            <person name="Goeker M."/>
        </authorList>
    </citation>
    <scope>NUCLEOTIDE SEQUENCE [LARGE SCALE GENOMIC DNA]</scope>
    <source>
        <strain evidence="8 9">DSM 13151</strain>
    </source>
</reference>
<sequence>MTALGLVVAEFNRPVTEQMEQAALEAASDAGADVYETVQVPGAYDAPLAADRLARRAEVDAVAVVGAIITGDTDHDQVIGDAIAQRLADVSLERDTPVTLGVTGPGMSAAEARERVENAATAVESALDLVSELPEPDSDTDR</sequence>
<dbReference type="Proteomes" id="UP000283805">
    <property type="component" value="Unassembled WGS sequence"/>
</dbReference>
<proteinExistence type="inferred from homology"/>
<feature type="binding site" evidence="7">
    <location>
        <position position="100"/>
    </location>
    <ligand>
        <name>5-amino-6-(D-ribitylamino)uracil</name>
        <dbReference type="ChEBI" id="CHEBI:15934"/>
    </ligand>
</feature>
<accession>A0A3R7DDG7</accession>
<dbReference type="EMBL" id="RAPO01000002">
    <property type="protein sequence ID" value="RKD95483.1"/>
    <property type="molecule type" value="Genomic_DNA"/>
</dbReference>
<gene>
    <name evidence="7" type="primary">ribH</name>
    <name evidence="8" type="ORF">ATJ93_2339</name>
</gene>
<dbReference type="PANTHER" id="PTHR21058:SF0">
    <property type="entry name" value="6,7-DIMETHYL-8-RIBITYLLUMAZINE SYNTHASE"/>
    <property type="match status" value="1"/>
</dbReference>
<dbReference type="SUPFAM" id="SSF52121">
    <property type="entry name" value="Lumazine synthase"/>
    <property type="match status" value="1"/>
</dbReference>
<dbReference type="GO" id="GO:0000906">
    <property type="term" value="F:6,7-dimethyl-8-ribityllumazine synthase activity"/>
    <property type="evidence" value="ECO:0007669"/>
    <property type="project" value="UniProtKB-UniRule"/>
</dbReference>
<dbReference type="GO" id="GO:0009349">
    <property type="term" value="C:riboflavin synthase complex"/>
    <property type="evidence" value="ECO:0007669"/>
    <property type="project" value="UniProtKB-UniRule"/>
</dbReference>
<dbReference type="OrthoDB" id="7610at2157"/>
<dbReference type="Pfam" id="PF00885">
    <property type="entry name" value="DMRL_synthase"/>
    <property type="match status" value="1"/>
</dbReference>
<comment type="pathway">
    <text evidence="1 7">Cofactor biosynthesis; riboflavin biosynthesis; riboflavin from 2-hydroxy-3-oxobutyl phosphate and 5-amino-6-(D-ribitylamino)uracil: step 1/2.</text>
</comment>
<dbReference type="InterPro" id="IPR036467">
    <property type="entry name" value="LS/RS_sf"/>
</dbReference>
<keyword evidence="9" id="KW-1185">Reference proteome</keyword>
<dbReference type="InterPro" id="IPR002180">
    <property type="entry name" value="LS/RS"/>
</dbReference>
<feature type="binding site" evidence="7">
    <location>
        <begin position="43"/>
        <end position="45"/>
    </location>
    <ligand>
        <name>5-amino-6-(D-ribitylamino)uracil</name>
        <dbReference type="ChEBI" id="CHEBI:15934"/>
    </ligand>
</feature>
<keyword evidence="4 7" id="KW-0686">Riboflavin biosynthesis</keyword>
<keyword evidence="5 7" id="KW-0808">Transferase</keyword>
<feature type="binding site" evidence="7">
    <location>
        <position position="115"/>
    </location>
    <ligand>
        <name>(2S)-2-hydroxy-3-oxobutyl phosphate</name>
        <dbReference type="ChEBI" id="CHEBI:58830"/>
    </ligand>
</feature>
<dbReference type="HAMAP" id="MF_00178">
    <property type="entry name" value="Lumazine_synth"/>
    <property type="match status" value="1"/>
</dbReference>
<feature type="binding site" evidence="7">
    <location>
        <begin position="67"/>
        <end position="69"/>
    </location>
    <ligand>
        <name>5-amino-6-(D-ribitylamino)uracil</name>
        <dbReference type="ChEBI" id="CHEBI:15934"/>
    </ligand>
</feature>
<comment type="similarity">
    <text evidence="2 7">Belongs to the DMRL synthase family.</text>
</comment>
<evidence type="ECO:0000256" key="5">
    <source>
        <dbReference type="ARBA" id="ARBA00022679"/>
    </source>
</evidence>
<dbReference type="RefSeq" id="WP_120244751.1">
    <property type="nucleotide sequence ID" value="NZ_RAPO01000002.1"/>
</dbReference>
<evidence type="ECO:0000256" key="4">
    <source>
        <dbReference type="ARBA" id="ARBA00022619"/>
    </source>
</evidence>
<dbReference type="NCBIfam" id="TIGR00114">
    <property type="entry name" value="lumazine-synth"/>
    <property type="match status" value="1"/>
</dbReference>
<evidence type="ECO:0000313" key="9">
    <source>
        <dbReference type="Proteomes" id="UP000283805"/>
    </source>
</evidence>
<feature type="binding site" evidence="7">
    <location>
        <position position="11"/>
    </location>
    <ligand>
        <name>5-amino-6-(D-ribitylamino)uracil</name>
        <dbReference type="ChEBI" id="CHEBI:15934"/>
    </ligand>
</feature>
<comment type="catalytic activity">
    <reaction evidence="6 7">
        <text>(2S)-2-hydroxy-3-oxobutyl phosphate + 5-amino-6-(D-ribitylamino)uracil = 6,7-dimethyl-8-(1-D-ribityl)lumazine + phosphate + 2 H2O + H(+)</text>
        <dbReference type="Rhea" id="RHEA:26152"/>
        <dbReference type="ChEBI" id="CHEBI:15377"/>
        <dbReference type="ChEBI" id="CHEBI:15378"/>
        <dbReference type="ChEBI" id="CHEBI:15934"/>
        <dbReference type="ChEBI" id="CHEBI:43474"/>
        <dbReference type="ChEBI" id="CHEBI:58201"/>
        <dbReference type="ChEBI" id="CHEBI:58830"/>
        <dbReference type="EC" id="2.5.1.78"/>
    </reaction>
</comment>
<dbReference type="AlphaFoldDB" id="A0A3R7DDG7"/>
<evidence type="ECO:0000256" key="1">
    <source>
        <dbReference type="ARBA" id="ARBA00004917"/>
    </source>
</evidence>
<comment type="caution">
    <text evidence="8">The sequence shown here is derived from an EMBL/GenBank/DDBJ whole genome shotgun (WGS) entry which is preliminary data.</text>
</comment>
<feature type="active site" description="Proton donor" evidence="7">
    <location>
        <position position="75"/>
    </location>
</feature>
<evidence type="ECO:0000256" key="7">
    <source>
        <dbReference type="HAMAP-Rule" id="MF_00178"/>
    </source>
</evidence>
<dbReference type="InterPro" id="IPR034964">
    <property type="entry name" value="LS"/>
</dbReference>
<dbReference type="Gene3D" id="3.40.50.960">
    <property type="entry name" value="Lumazine/riboflavin synthase"/>
    <property type="match status" value="1"/>
</dbReference>
<dbReference type="UniPathway" id="UPA00275">
    <property type="reaction ID" value="UER00404"/>
</dbReference>
<feature type="binding site" evidence="7">
    <location>
        <begin position="72"/>
        <end position="73"/>
    </location>
    <ligand>
        <name>(2S)-2-hydroxy-3-oxobutyl phosphate</name>
        <dbReference type="ChEBI" id="CHEBI:58830"/>
    </ligand>
</feature>